<gene>
    <name evidence="1" type="ORF">BTN92_14140</name>
</gene>
<dbReference type="GO" id="GO:0003677">
    <property type="term" value="F:DNA binding"/>
    <property type="evidence" value="ECO:0007669"/>
    <property type="project" value="InterPro"/>
</dbReference>
<organism evidence="1 2">
    <name type="scientific">Enterococcus mundtii</name>
    <dbReference type="NCBI Taxonomy" id="53346"/>
    <lineage>
        <taxon>Bacteria</taxon>
        <taxon>Bacillati</taxon>
        <taxon>Bacillota</taxon>
        <taxon>Bacilli</taxon>
        <taxon>Lactobacillales</taxon>
        <taxon>Enterococcaceae</taxon>
        <taxon>Enterococcus</taxon>
    </lineage>
</organism>
<evidence type="ECO:0000313" key="2">
    <source>
        <dbReference type="Proteomes" id="UP000189299"/>
    </source>
</evidence>
<dbReference type="InterPro" id="IPR010982">
    <property type="entry name" value="Lambda_DNA-bd_dom_sf"/>
</dbReference>
<dbReference type="InterPro" id="IPR001387">
    <property type="entry name" value="Cro/C1-type_HTH"/>
</dbReference>
<dbReference type="SUPFAM" id="SSF47413">
    <property type="entry name" value="lambda repressor-like DNA-binding domains"/>
    <property type="match status" value="1"/>
</dbReference>
<proteinExistence type="predicted"/>
<protein>
    <submittedName>
        <fullName evidence="1">Transcriptional regulator</fullName>
    </submittedName>
</protein>
<dbReference type="CDD" id="cd00093">
    <property type="entry name" value="HTH_XRE"/>
    <property type="match status" value="1"/>
</dbReference>
<dbReference type="AlphaFoldDB" id="A0A1V2UCG6"/>
<reference evidence="1 2" key="1">
    <citation type="submission" date="2016-12" db="EMBL/GenBank/DDBJ databases">
        <authorList>
            <person name="Song W.-J."/>
            <person name="Kurnit D.M."/>
        </authorList>
    </citation>
    <scope>NUCLEOTIDE SEQUENCE [LARGE SCALE GENOMIC DNA]</scope>
    <source>
        <strain evidence="1 2">CGB1038-1_S1</strain>
    </source>
</reference>
<dbReference type="RefSeq" id="WP_066026009.1">
    <property type="nucleotide sequence ID" value="NZ_CABMMO010000017.1"/>
</dbReference>
<dbReference type="SMART" id="SM00530">
    <property type="entry name" value="HTH_XRE"/>
    <property type="match status" value="1"/>
</dbReference>
<dbReference type="PROSITE" id="PS50943">
    <property type="entry name" value="HTH_CROC1"/>
    <property type="match status" value="1"/>
</dbReference>
<comment type="caution">
    <text evidence="1">The sequence shown here is derived from an EMBL/GenBank/DDBJ whole genome shotgun (WGS) entry which is preliminary data.</text>
</comment>
<name>A0A1V2UCG6_ENTMU</name>
<sequence length="323" mass="38494">MRFHETIKYIRIKLNLTQKDIYEGIVSQSTYSRFENGLRILPIEDIEVFANRLGMQLSDVYTIQKEQDNCMTYIINQTKKCLNQKNDPMQELNIHSLEHLFKTANKYKNSSLEFLRYFYLIRQHFHKFSPNIPKITSKDTDRIYFELKKRKLITRIHHQFIIDFTVHFSDEQILDISNFFKEYDFNQISSFNSQYSYQLPEALSNLADSSIDRALYRTDNIKGKLLDNANELLSMLFKYQNIKYSSDHVILYKVSKYRYDYYIADNEQDKASARQNLEDFLEELKYYISKAPVRHIYAEGCIPSVENTLAGKLPLKEINYIIT</sequence>
<evidence type="ECO:0000313" key="1">
    <source>
        <dbReference type="EMBL" id="ONN40986.1"/>
    </source>
</evidence>
<dbReference type="Pfam" id="PF01381">
    <property type="entry name" value="HTH_3"/>
    <property type="match status" value="1"/>
</dbReference>
<dbReference type="EMBL" id="MSTR01000017">
    <property type="protein sequence ID" value="ONN40986.1"/>
    <property type="molecule type" value="Genomic_DNA"/>
</dbReference>
<dbReference type="Gene3D" id="1.10.260.40">
    <property type="entry name" value="lambda repressor-like DNA-binding domains"/>
    <property type="match status" value="1"/>
</dbReference>
<dbReference type="Proteomes" id="UP000189299">
    <property type="component" value="Unassembled WGS sequence"/>
</dbReference>
<dbReference type="OrthoDB" id="2315941at2"/>
<accession>A0A1V2UCG6</accession>